<dbReference type="CDD" id="cd00761">
    <property type="entry name" value="Glyco_tranf_GTA_type"/>
    <property type="match status" value="1"/>
</dbReference>
<evidence type="ECO:0000256" key="4">
    <source>
        <dbReference type="ARBA" id="ARBA00022679"/>
    </source>
</evidence>
<feature type="transmembrane region" description="Helical" evidence="6">
    <location>
        <begin position="229"/>
        <end position="252"/>
    </location>
</feature>
<keyword evidence="10" id="KW-1185">Reference proteome</keyword>
<reference evidence="9 10" key="1">
    <citation type="journal article" date="2018" name="MBio">
        <title>Insights into the evolution of host association through the isolation and characterization of a novel human periodontal pathobiont, Desulfobulbus oralis.</title>
        <authorList>
            <person name="Cross K.L."/>
            <person name="Chirania P."/>
            <person name="Xiong W."/>
            <person name="Beall C.J."/>
            <person name="Elkins J.G."/>
            <person name="Giannone R.J."/>
            <person name="Griffen A.L."/>
            <person name="Guss A.M."/>
            <person name="Hettich R.L."/>
            <person name="Joshi S.S."/>
            <person name="Mokrzan E.M."/>
            <person name="Martin R.K."/>
            <person name="Zhulin I.B."/>
            <person name="Leys E.J."/>
            <person name="Podar M."/>
        </authorList>
    </citation>
    <scope>NUCLEOTIDE SEQUENCE [LARGE SCALE GENOMIC DNA]</scope>
    <source>
        <strain evidence="9 10">ORNL</strain>
    </source>
</reference>
<proteinExistence type="predicted"/>
<keyword evidence="4 9" id="KW-0808">Transferase</keyword>
<keyword evidence="5 6" id="KW-0472">Membrane</keyword>
<evidence type="ECO:0000256" key="6">
    <source>
        <dbReference type="SAM" id="Phobius"/>
    </source>
</evidence>
<sequence length="310" mass="34477">MNSLGIVVPMRNEAPHIQRTLCSALHSAAAAGMSCELIVIDNGSTDAGYALAQALGARVISAPGLAVGALRNLGASQVRADYLAFLDADIEVPENWISRCLDSLQNGFDVVALDCDTPKQAPWYAQTWQKRSMSQTGRPRERDWLATANLFMRRTTFARSGGFHPELSSGEDKDFGLRLHAAGMRQLSLAQPPALHWGYETSWREWMNKELWRQGSYIQLLRQAPGLRLLCFPLLCLLTVLTSLRALLLLLSARLPEALLMFACSLLPAAVVALRQSARRMEPVYTMKLLVLHWLRLHIGCLALIRSLFR</sequence>
<accession>A0A2L1GNJ6</accession>
<comment type="subcellular location">
    <subcellularLocation>
        <location evidence="1">Cell membrane</location>
    </subcellularLocation>
</comment>
<evidence type="ECO:0000256" key="5">
    <source>
        <dbReference type="ARBA" id="ARBA00023136"/>
    </source>
</evidence>
<dbReference type="OrthoDB" id="9798250at2"/>
<evidence type="ECO:0000313" key="10">
    <source>
        <dbReference type="Proteomes" id="UP000239867"/>
    </source>
</evidence>
<evidence type="ECO:0000313" key="9">
    <source>
        <dbReference type="EMBL" id="AVD71204.1"/>
    </source>
</evidence>
<dbReference type="SUPFAM" id="SSF53448">
    <property type="entry name" value="Nucleotide-diphospho-sugar transferases"/>
    <property type="match status" value="1"/>
</dbReference>
<dbReference type="Pfam" id="PF00535">
    <property type="entry name" value="Glycos_transf_2"/>
    <property type="match status" value="1"/>
</dbReference>
<feature type="domain" description="Glycosyltransferase 2-like" evidence="7">
    <location>
        <begin position="6"/>
        <end position="126"/>
    </location>
</feature>
<dbReference type="Proteomes" id="UP000239867">
    <property type="component" value="Chromosome"/>
</dbReference>
<keyword evidence="3" id="KW-0328">Glycosyltransferase</keyword>
<feature type="transmembrane region" description="Helical" evidence="6">
    <location>
        <begin position="258"/>
        <end position="277"/>
    </location>
</feature>
<dbReference type="RefSeq" id="WP_104936473.1">
    <property type="nucleotide sequence ID" value="NZ_CP021255.1"/>
</dbReference>
<dbReference type="PANTHER" id="PTHR43646">
    <property type="entry name" value="GLYCOSYLTRANSFERASE"/>
    <property type="match status" value="1"/>
</dbReference>
<evidence type="ECO:0000256" key="3">
    <source>
        <dbReference type="ARBA" id="ARBA00022676"/>
    </source>
</evidence>
<dbReference type="KEGG" id="deo:CAY53_06690"/>
<dbReference type="AlphaFoldDB" id="A0A2L1GNJ6"/>
<dbReference type="EMBL" id="CP021255">
    <property type="protein sequence ID" value="AVD71204.1"/>
    <property type="molecule type" value="Genomic_DNA"/>
</dbReference>
<dbReference type="InterPro" id="IPR029044">
    <property type="entry name" value="Nucleotide-diphossugar_trans"/>
</dbReference>
<evidence type="ECO:0000259" key="7">
    <source>
        <dbReference type="Pfam" id="PF00535"/>
    </source>
</evidence>
<gene>
    <name evidence="9" type="ORF">CAY53_06690</name>
</gene>
<evidence type="ECO:0000256" key="2">
    <source>
        <dbReference type="ARBA" id="ARBA00022475"/>
    </source>
</evidence>
<evidence type="ECO:0000259" key="8">
    <source>
        <dbReference type="Pfam" id="PF13632"/>
    </source>
</evidence>
<keyword evidence="2" id="KW-1003">Cell membrane</keyword>
<dbReference type="Pfam" id="PF13632">
    <property type="entry name" value="Glyco_trans_2_3"/>
    <property type="match status" value="1"/>
</dbReference>
<keyword evidence="6" id="KW-0812">Transmembrane</keyword>
<dbReference type="PANTHER" id="PTHR43646:SF2">
    <property type="entry name" value="GLYCOSYLTRANSFERASE 2-LIKE DOMAIN-CONTAINING PROTEIN"/>
    <property type="match status" value="1"/>
</dbReference>
<keyword evidence="6" id="KW-1133">Transmembrane helix</keyword>
<organism evidence="9 10">
    <name type="scientific">Desulfobulbus oralis</name>
    <dbReference type="NCBI Taxonomy" id="1986146"/>
    <lineage>
        <taxon>Bacteria</taxon>
        <taxon>Pseudomonadati</taxon>
        <taxon>Thermodesulfobacteriota</taxon>
        <taxon>Desulfobulbia</taxon>
        <taxon>Desulfobulbales</taxon>
        <taxon>Desulfobulbaceae</taxon>
        <taxon>Desulfobulbus</taxon>
    </lineage>
</organism>
<dbReference type="GO" id="GO:0016757">
    <property type="term" value="F:glycosyltransferase activity"/>
    <property type="evidence" value="ECO:0007669"/>
    <property type="project" value="UniProtKB-KW"/>
</dbReference>
<protein>
    <submittedName>
        <fullName evidence="9">Glycosyl transferase family 2</fullName>
    </submittedName>
</protein>
<name>A0A2L1GNJ6_9BACT</name>
<dbReference type="InterPro" id="IPR001173">
    <property type="entry name" value="Glyco_trans_2-like"/>
</dbReference>
<feature type="domain" description="Glycosyltransferase 2-like" evidence="8">
    <location>
        <begin position="139"/>
        <end position="267"/>
    </location>
</feature>
<evidence type="ECO:0000256" key="1">
    <source>
        <dbReference type="ARBA" id="ARBA00004236"/>
    </source>
</evidence>
<dbReference type="Gene3D" id="3.90.550.10">
    <property type="entry name" value="Spore Coat Polysaccharide Biosynthesis Protein SpsA, Chain A"/>
    <property type="match status" value="1"/>
</dbReference>
<dbReference type="GO" id="GO:0005886">
    <property type="term" value="C:plasma membrane"/>
    <property type="evidence" value="ECO:0007669"/>
    <property type="project" value="UniProtKB-SubCell"/>
</dbReference>
<feature type="transmembrane region" description="Helical" evidence="6">
    <location>
        <begin position="289"/>
        <end position="309"/>
    </location>
</feature>